<evidence type="ECO:0000313" key="2">
    <source>
        <dbReference type="Proteomes" id="UP000614216"/>
    </source>
</evidence>
<name>A0A937FVE2_9BACT</name>
<organism evidence="1 2">
    <name type="scientific">Fulvivirga marina</name>
    <dbReference type="NCBI Taxonomy" id="2494733"/>
    <lineage>
        <taxon>Bacteria</taxon>
        <taxon>Pseudomonadati</taxon>
        <taxon>Bacteroidota</taxon>
        <taxon>Cytophagia</taxon>
        <taxon>Cytophagales</taxon>
        <taxon>Fulvivirgaceae</taxon>
        <taxon>Fulvivirga</taxon>
    </lineage>
</organism>
<protein>
    <submittedName>
        <fullName evidence="1">Uncharacterized protein</fullName>
    </submittedName>
</protein>
<sequence>MNKIQTKNKVFLKEMNIMMIVTEIKNTKKGMLYILESICSTFHSKAFRDQIETGADRRKRKIYNIIGSPRHHSP</sequence>
<comment type="caution">
    <text evidence="1">The sequence shown here is derived from an EMBL/GenBank/DDBJ whole genome shotgun (WGS) entry which is preliminary data.</text>
</comment>
<evidence type="ECO:0000313" key="1">
    <source>
        <dbReference type="EMBL" id="MBL6445693.1"/>
    </source>
</evidence>
<dbReference type="RefSeq" id="WP_202855236.1">
    <property type="nucleotide sequence ID" value="NZ_JAEUGD010000018.1"/>
</dbReference>
<dbReference type="Proteomes" id="UP000614216">
    <property type="component" value="Unassembled WGS sequence"/>
</dbReference>
<dbReference type="AlphaFoldDB" id="A0A937FVE2"/>
<accession>A0A937FVE2</accession>
<proteinExistence type="predicted"/>
<reference evidence="1" key="1">
    <citation type="submission" date="2021-01" db="EMBL/GenBank/DDBJ databases">
        <title>Fulvivirga kasyanovii gen. nov., sp nov., a novel member of the phylum Bacteroidetes isolated from seawater in a mussel farm.</title>
        <authorList>
            <person name="Zhao L.-H."/>
            <person name="Wang Z.-J."/>
        </authorList>
    </citation>
    <scope>NUCLEOTIDE SEQUENCE</scope>
    <source>
        <strain evidence="1">29W222</strain>
    </source>
</reference>
<gene>
    <name evidence="1" type="ORF">JMN32_05195</name>
</gene>
<keyword evidence="2" id="KW-1185">Reference proteome</keyword>
<dbReference type="EMBL" id="JAEUGD010000018">
    <property type="protein sequence ID" value="MBL6445693.1"/>
    <property type="molecule type" value="Genomic_DNA"/>
</dbReference>